<dbReference type="EMBL" id="VSSQ01000040">
    <property type="protein sequence ID" value="MPL68085.1"/>
    <property type="molecule type" value="Genomic_DNA"/>
</dbReference>
<accession>A0A644TM87</accession>
<proteinExistence type="predicted"/>
<gene>
    <name evidence="1" type="ORF">SDC9_13798</name>
</gene>
<name>A0A644TM87_9ZZZZ</name>
<reference evidence="1" key="1">
    <citation type="submission" date="2019-08" db="EMBL/GenBank/DDBJ databases">
        <authorList>
            <person name="Kucharzyk K."/>
            <person name="Murdoch R.W."/>
            <person name="Higgins S."/>
            <person name="Loffler F."/>
        </authorList>
    </citation>
    <scope>NUCLEOTIDE SEQUENCE</scope>
</reference>
<evidence type="ECO:0000313" key="1">
    <source>
        <dbReference type="EMBL" id="MPL68085.1"/>
    </source>
</evidence>
<comment type="caution">
    <text evidence="1">The sequence shown here is derived from an EMBL/GenBank/DDBJ whole genome shotgun (WGS) entry which is preliminary data.</text>
</comment>
<dbReference type="AlphaFoldDB" id="A0A644TM87"/>
<protein>
    <submittedName>
        <fullName evidence="1">Uncharacterized protein</fullName>
    </submittedName>
</protein>
<sequence>MGFEDRISQLCKKLTHLGYYQYQIKNMMKEASGTSELAEANYIDRAKIVSVLEQYTQLGHAYMVSYSK</sequence>
<organism evidence="1">
    <name type="scientific">bioreactor metagenome</name>
    <dbReference type="NCBI Taxonomy" id="1076179"/>
    <lineage>
        <taxon>unclassified sequences</taxon>
        <taxon>metagenomes</taxon>
        <taxon>ecological metagenomes</taxon>
    </lineage>
</organism>